<evidence type="ECO:0000256" key="3">
    <source>
        <dbReference type="ARBA" id="ARBA00022679"/>
    </source>
</evidence>
<protein>
    <recommendedName>
        <fullName evidence="4">DNA methylase N-4/N-6 domain-containing protein</fullName>
    </recommendedName>
</protein>
<dbReference type="PROSITE" id="PS00092">
    <property type="entry name" value="N6_MTASE"/>
    <property type="match status" value="1"/>
</dbReference>
<feature type="domain" description="DNA methylase N-4/N-6" evidence="4">
    <location>
        <begin position="24"/>
        <end position="279"/>
    </location>
</feature>
<sequence length="285" mass="32914">MTHSIQIKNTDALSLLDTFDNNTVDLILTDPPYIISKDSGMNKHYDQVKENEEKGGGNMKSDTDWIEFKKNLKKPQDELDADKGKGWSKENYLQYGSILGKKYATQTYYGKWDEEFTLEQLDNIVEQYYKKLRKGGTVIIWFDFWKITPLCDILQKHKFKQLRIIEWVKTNPQPINSSVNYLSNAREIAILAVKGGKPTFNSKYDKGIYEYPMAAGKYKVHPTQKNVNLFKELIKKHSNENDIVVDTFLGGGTTALACLESNRNFVGCEIDPLYFDKIKHYSNIH</sequence>
<dbReference type="InterPro" id="IPR002052">
    <property type="entry name" value="DNA_methylase_N6_adenine_CS"/>
</dbReference>
<dbReference type="PRINTS" id="PR00508">
    <property type="entry name" value="S21N4MTFRASE"/>
</dbReference>
<dbReference type="GO" id="GO:0003677">
    <property type="term" value="F:DNA binding"/>
    <property type="evidence" value="ECO:0007669"/>
    <property type="project" value="InterPro"/>
</dbReference>
<proteinExistence type="inferred from homology"/>
<evidence type="ECO:0000313" key="5">
    <source>
        <dbReference type="EMBL" id="QHU02630.1"/>
    </source>
</evidence>
<evidence type="ECO:0000256" key="2">
    <source>
        <dbReference type="ARBA" id="ARBA00022603"/>
    </source>
</evidence>
<keyword evidence="3" id="KW-0808">Transferase</keyword>
<name>A0A6C0JCR8_9ZZZZ</name>
<dbReference type="AlphaFoldDB" id="A0A6C0JCR8"/>
<comment type="similarity">
    <text evidence="1">Belongs to the N(4)/N(6)-methyltransferase family.</text>
</comment>
<evidence type="ECO:0000259" key="4">
    <source>
        <dbReference type="Pfam" id="PF01555"/>
    </source>
</evidence>
<dbReference type="EMBL" id="MN740361">
    <property type="protein sequence ID" value="QHU02630.1"/>
    <property type="molecule type" value="Genomic_DNA"/>
</dbReference>
<keyword evidence="2" id="KW-0489">Methyltransferase</keyword>
<dbReference type="GO" id="GO:0032259">
    <property type="term" value="P:methylation"/>
    <property type="evidence" value="ECO:0007669"/>
    <property type="project" value="UniProtKB-KW"/>
</dbReference>
<organism evidence="5">
    <name type="scientific">viral metagenome</name>
    <dbReference type="NCBI Taxonomy" id="1070528"/>
    <lineage>
        <taxon>unclassified sequences</taxon>
        <taxon>metagenomes</taxon>
        <taxon>organismal metagenomes</taxon>
    </lineage>
</organism>
<dbReference type="SUPFAM" id="SSF53335">
    <property type="entry name" value="S-adenosyl-L-methionine-dependent methyltransferases"/>
    <property type="match status" value="1"/>
</dbReference>
<dbReference type="InterPro" id="IPR002941">
    <property type="entry name" value="DNA_methylase_N4/N6"/>
</dbReference>
<reference evidence="5" key="1">
    <citation type="journal article" date="2020" name="Nature">
        <title>Giant virus diversity and host interactions through global metagenomics.</title>
        <authorList>
            <person name="Schulz F."/>
            <person name="Roux S."/>
            <person name="Paez-Espino D."/>
            <person name="Jungbluth S."/>
            <person name="Walsh D.A."/>
            <person name="Denef V.J."/>
            <person name="McMahon K.D."/>
            <person name="Konstantinidis K.T."/>
            <person name="Eloe-Fadrosh E.A."/>
            <person name="Kyrpides N.C."/>
            <person name="Woyke T."/>
        </authorList>
    </citation>
    <scope>NUCLEOTIDE SEQUENCE</scope>
    <source>
        <strain evidence="5">GVMAG-M-3300025880-76</strain>
    </source>
</reference>
<dbReference type="Gene3D" id="3.40.50.150">
    <property type="entry name" value="Vaccinia Virus protein VP39"/>
    <property type="match status" value="1"/>
</dbReference>
<evidence type="ECO:0000256" key="1">
    <source>
        <dbReference type="ARBA" id="ARBA00006594"/>
    </source>
</evidence>
<dbReference type="GO" id="GO:0008170">
    <property type="term" value="F:N-methyltransferase activity"/>
    <property type="evidence" value="ECO:0007669"/>
    <property type="project" value="InterPro"/>
</dbReference>
<accession>A0A6C0JCR8</accession>
<dbReference type="Pfam" id="PF01555">
    <property type="entry name" value="N6_N4_Mtase"/>
    <property type="match status" value="1"/>
</dbReference>
<dbReference type="InterPro" id="IPR029063">
    <property type="entry name" value="SAM-dependent_MTases_sf"/>
</dbReference>
<dbReference type="InterPro" id="IPR001091">
    <property type="entry name" value="RM_Methyltransferase"/>
</dbReference>